<sequence>MATIFKLTKAQKDLENQEEPQKKKDKKSIYKQRVLIMASRGINHRQRHLMNDLTTLLPHFKKESKFDQKFQLAIINELAELNNCNNCVFFEVRKRQDLYLWTAKAPNGPSIKFHVLNIHTMNELKMTGNCLKGSRSILSFDKRFDSEPHWMLIKEVFTHIFGVPKNARRIKPFVDHVISFTIADNRIWFRNFQIVEKDPITTNKKNSNDKDISLVEIGPRFVLNVIRIFEGSFCGATIYSNPEFVSPNQVRRNIRMAKSGRYKTRMIARNERQLKLENCELPEDTPNIS</sequence>
<reference evidence="6" key="1">
    <citation type="submission" date="2021-06" db="EMBL/GenBank/DDBJ databases">
        <authorList>
            <person name="Kallberg Y."/>
            <person name="Tangrot J."/>
            <person name="Rosling A."/>
        </authorList>
    </citation>
    <scope>NUCLEOTIDE SEQUENCE</scope>
    <source>
        <strain evidence="6">AZ414A</strain>
    </source>
</reference>
<comment type="subcellular location">
    <subcellularLocation>
        <location evidence="1">Nucleus</location>
        <location evidence="1">Nucleolus</location>
    </subcellularLocation>
</comment>
<dbReference type="PANTHER" id="PTHR13634">
    <property type="entry name" value="RIBOSOME BIOGENESIS PROTEIN BRIX"/>
    <property type="match status" value="1"/>
</dbReference>
<protein>
    <submittedName>
        <fullName evidence="6">506_t:CDS:1</fullName>
    </submittedName>
</protein>
<dbReference type="PANTHER" id="PTHR13634:SF0">
    <property type="entry name" value="RIBOSOME BIOGENESIS PROTEIN BRX1 HOMOLOG"/>
    <property type="match status" value="1"/>
</dbReference>
<dbReference type="OrthoDB" id="1638493at2759"/>
<organism evidence="6 7">
    <name type="scientific">Diversispora eburnea</name>
    <dbReference type="NCBI Taxonomy" id="1213867"/>
    <lineage>
        <taxon>Eukaryota</taxon>
        <taxon>Fungi</taxon>
        <taxon>Fungi incertae sedis</taxon>
        <taxon>Mucoromycota</taxon>
        <taxon>Glomeromycotina</taxon>
        <taxon>Glomeromycetes</taxon>
        <taxon>Diversisporales</taxon>
        <taxon>Diversisporaceae</taxon>
        <taxon>Diversispora</taxon>
    </lineage>
</organism>
<dbReference type="GO" id="GO:0006364">
    <property type="term" value="P:rRNA processing"/>
    <property type="evidence" value="ECO:0007669"/>
    <property type="project" value="InterPro"/>
</dbReference>
<proteinExistence type="inferred from homology"/>
<dbReference type="PROSITE" id="PS50833">
    <property type="entry name" value="BRIX"/>
    <property type="match status" value="1"/>
</dbReference>
<dbReference type="InterPro" id="IPR026532">
    <property type="entry name" value="BRX1"/>
</dbReference>
<keyword evidence="4" id="KW-0539">Nucleus</keyword>
<evidence type="ECO:0000313" key="6">
    <source>
        <dbReference type="EMBL" id="CAG8432773.1"/>
    </source>
</evidence>
<evidence type="ECO:0000256" key="3">
    <source>
        <dbReference type="ARBA" id="ARBA00022517"/>
    </source>
</evidence>
<accession>A0A9N8UWS7</accession>
<name>A0A9N8UWS7_9GLOM</name>
<evidence type="ECO:0000256" key="2">
    <source>
        <dbReference type="ARBA" id="ARBA00006369"/>
    </source>
</evidence>
<evidence type="ECO:0000259" key="5">
    <source>
        <dbReference type="PROSITE" id="PS50833"/>
    </source>
</evidence>
<dbReference type="SMART" id="SM00879">
    <property type="entry name" value="Brix"/>
    <property type="match status" value="1"/>
</dbReference>
<evidence type="ECO:0000256" key="4">
    <source>
        <dbReference type="ARBA" id="ARBA00023242"/>
    </source>
</evidence>
<feature type="domain" description="Brix" evidence="5">
    <location>
        <begin position="32"/>
        <end position="234"/>
    </location>
</feature>
<dbReference type="EMBL" id="CAJVPK010000003">
    <property type="protein sequence ID" value="CAG8432773.1"/>
    <property type="molecule type" value="Genomic_DNA"/>
</dbReference>
<keyword evidence="7" id="KW-1185">Reference proteome</keyword>
<gene>
    <name evidence="6" type="ORF">DEBURN_LOCUS101</name>
</gene>
<evidence type="ECO:0000313" key="7">
    <source>
        <dbReference type="Proteomes" id="UP000789706"/>
    </source>
</evidence>
<dbReference type="Proteomes" id="UP000789706">
    <property type="component" value="Unassembled WGS sequence"/>
</dbReference>
<dbReference type="SUPFAM" id="SSF52954">
    <property type="entry name" value="Class II aaRS ABD-related"/>
    <property type="match status" value="1"/>
</dbReference>
<dbReference type="Pfam" id="PF04427">
    <property type="entry name" value="Brix"/>
    <property type="match status" value="1"/>
</dbReference>
<dbReference type="GO" id="GO:0000027">
    <property type="term" value="P:ribosomal large subunit assembly"/>
    <property type="evidence" value="ECO:0007669"/>
    <property type="project" value="TreeGrafter"/>
</dbReference>
<evidence type="ECO:0000256" key="1">
    <source>
        <dbReference type="ARBA" id="ARBA00004604"/>
    </source>
</evidence>
<dbReference type="InterPro" id="IPR007109">
    <property type="entry name" value="Brix"/>
</dbReference>
<dbReference type="GO" id="GO:0019843">
    <property type="term" value="F:rRNA binding"/>
    <property type="evidence" value="ECO:0007669"/>
    <property type="project" value="InterPro"/>
</dbReference>
<comment type="caution">
    <text evidence="6">The sequence shown here is derived from an EMBL/GenBank/DDBJ whole genome shotgun (WGS) entry which is preliminary data.</text>
</comment>
<comment type="similarity">
    <text evidence="2">Belongs to the BRX1 family.</text>
</comment>
<keyword evidence="3" id="KW-0690">Ribosome biogenesis</keyword>
<dbReference type="AlphaFoldDB" id="A0A9N8UWS7"/>
<dbReference type="GO" id="GO:0005730">
    <property type="term" value="C:nucleolus"/>
    <property type="evidence" value="ECO:0007669"/>
    <property type="project" value="UniProtKB-SubCell"/>
</dbReference>